<comment type="caution">
    <text evidence="1">The sequence shown here is derived from an EMBL/GenBank/DDBJ whole genome shotgun (WGS) entry which is preliminary data.</text>
</comment>
<dbReference type="Proteomes" id="UP000327157">
    <property type="component" value="Chromosome 8"/>
</dbReference>
<accession>A0A5N5HQV0</accession>
<reference evidence="1 2" key="1">
    <citation type="submission" date="2019-09" db="EMBL/GenBank/DDBJ databases">
        <authorList>
            <person name="Ou C."/>
        </authorList>
    </citation>
    <scope>NUCLEOTIDE SEQUENCE [LARGE SCALE GENOMIC DNA]</scope>
    <source>
        <strain evidence="1">S2</strain>
        <tissue evidence="1">Leaf</tissue>
    </source>
</reference>
<sequence>MQQYNLGKEWVKVDSRDNLTISIKQEDKTYSKEFLTYYYLDIENELTELVKKGFVRARDVSKVLCQDLSKHCSRARYILSAIYRSIKNMSIKIR</sequence>
<protein>
    <submittedName>
        <fullName evidence="1">Protein canopy-1</fullName>
    </submittedName>
</protein>
<reference evidence="2" key="2">
    <citation type="submission" date="2019-10" db="EMBL/GenBank/DDBJ databases">
        <title>A de novo genome assembly of a pear dwarfing rootstock.</title>
        <authorList>
            <person name="Wang F."/>
            <person name="Wang J."/>
            <person name="Li S."/>
            <person name="Zhang Y."/>
            <person name="Fang M."/>
            <person name="Ma L."/>
            <person name="Zhao Y."/>
            <person name="Jiang S."/>
        </authorList>
    </citation>
    <scope>NUCLEOTIDE SEQUENCE [LARGE SCALE GENOMIC DNA]</scope>
</reference>
<evidence type="ECO:0000313" key="2">
    <source>
        <dbReference type="Proteomes" id="UP000327157"/>
    </source>
</evidence>
<gene>
    <name evidence="1" type="ORF">D8674_033868</name>
</gene>
<name>A0A5N5HQV0_9ROSA</name>
<dbReference type="AlphaFoldDB" id="A0A5N5HQV0"/>
<dbReference type="OrthoDB" id="192915at2759"/>
<keyword evidence="2" id="KW-1185">Reference proteome</keyword>
<proteinExistence type="predicted"/>
<reference evidence="1 2" key="3">
    <citation type="submission" date="2019-11" db="EMBL/GenBank/DDBJ databases">
        <title>A de novo genome assembly of a pear dwarfing rootstock.</title>
        <authorList>
            <person name="Wang F."/>
            <person name="Wang J."/>
            <person name="Li S."/>
            <person name="Zhang Y."/>
            <person name="Fang M."/>
            <person name="Ma L."/>
            <person name="Zhao Y."/>
            <person name="Jiang S."/>
        </authorList>
    </citation>
    <scope>NUCLEOTIDE SEQUENCE [LARGE SCALE GENOMIC DNA]</scope>
    <source>
        <strain evidence="1">S2</strain>
        <tissue evidence="1">Leaf</tissue>
    </source>
</reference>
<dbReference type="EMBL" id="SMOL01000148">
    <property type="protein sequence ID" value="KAB2629073.1"/>
    <property type="molecule type" value="Genomic_DNA"/>
</dbReference>
<organism evidence="1 2">
    <name type="scientific">Pyrus ussuriensis x Pyrus communis</name>
    <dbReference type="NCBI Taxonomy" id="2448454"/>
    <lineage>
        <taxon>Eukaryota</taxon>
        <taxon>Viridiplantae</taxon>
        <taxon>Streptophyta</taxon>
        <taxon>Embryophyta</taxon>
        <taxon>Tracheophyta</taxon>
        <taxon>Spermatophyta</taxon>
        <taxon>Magnoliopsida</taxon>
        <taxon>eudicotyledons</taxon>
        <taxon>Gunneridae</taxon>
        <taxon>Pentapetalae</taxon>
        <taxon>rosids</taxon>
        <taxon>fabids</taxon>
        <taxon>Rosales</taxon>
        <taxon>Rosaceae</taxon>
        <taxon>Amygdaloideae</taxon>
        <taxon>Maleae</taxon>
        <taxon>Pyrus</taxon>
    </lineage>
</organism>
<evidence type="ECO:0000313" key="1">
    <source>
        <dbReference type="EMBL" id="KAB2629073.1"/>
    </source>
</evidence>